<protein>
    <submittedName>
        <fullName evidence="1">Uncharacterized protein</fullName>
    </submittedName>
</protein>
<dbReference type="AlphaFoldDB" id="V9H0S2"/>
<keyword evidence="1" id="KW-0150">Chloroplast</keyword>
<name>V9H0S2_CHLVU</name>
<keyword evidence="1" id="KW-0934">Plastid</keyword>
<reference evidence="1" key="1">
    <citation type="journal article" date="1997" name="Proc. Natl. Acad. Sci. U.S.A.">
        <title>Complete nucleotide sequence of the chloroplast genome from the green alga Chlorella vulgaris: the existence of genes possibly involved in chloroplast division.</title>
        <authorList>
            <person name="Wakasugi T."/>
            <person name="Nagai T."/>
            <person name="Kapoor M."/>
            <person name="Sugita M."/>
            <person name="Ito M."/>
            <person name="Ito S."/>
            <person name="Tsudzuki J."/>
            <person name="Nakashima K."/>
            <person name="Tsudzuki T."/>
            <person name="Suzuki Y."/>
            <person name="Hamada A."/>
            <person name="Ohta T."/>
            <person name="Inamura A."/>
            <person name="Yoshinaga K."/>
            <person name="Sugiura M."/>
        </authorList>
    </citation>
    <scope>NUCLEOTIDE SEQUENCE</scope>
</reference>
<dbReference type="EMBL" id="AB001684">
    <property type="protein sequence ID" value="BAA57918.1"/>
    <property type="molecule type" value="Genomic_DNA"/>
</dbReference>
<accession>V9H0S2</accession>
<dbReference type="GeneID" id="1457433"/>
<organism evidence="1">
    <name type="scientific">Chlorella vulgaris</name>
    <name type="common">Green alga</name>
    <dbReference type="NCBI Taxonomy" id="3077"/>
    <lineage>
        <taxon>Eukaryota</taxon>
        <taxon>Viridiplantae</taxon>
        <taxon>Chlorophyta</taxon>
        <taxon>core chlorophytes</taxon>
        <taxon>Trebouxiophyceae</taxon>
        <taxon>Chlorellales</taxon>
        <taxon>Chlorellaceae</taxon>
        <taxon>Chlorella clade</taxon>
        <taxon>Chlorella</taxon>
    </lineage>
</organism>
<sequence>MYDPCKPHINHQNITPYIQLGVIKIQCCATKRSLFSEYRNMLVGVQDFKQNLEESTCLYPKIIADDKEYGLDVFEYSILASENLFFDDNFRKQELLKHKEAWSGYLYIK</sequence>
<evidence type="ECO:0000313" key="1">
    <source>
        <dbReference type="EMBL" id="BAA57918.1"/>
    </source>
</evidence>
<proteinExistence type="predicted"/>
<geneLocation type="chloroplast" evidence="1"/>
<dbReference type="RefSeq" id="NP_045842.1">
    <property type="nucleotide sequence ID" value="NC_001865.1"/>
</dbReference>